<dbReference type="Pfam" id="PF05598">
    <property type="entry name" value="DUF772"/>
    <property type="match status" value="1"/>
</dbReference>
<reference evidence="3 5" key="1">
    <citation type="submission" date="2016-10" db="EMBL/GenBank/DDBJ databases">
        <authorList>
            <person name="de Groot N.N."/>
        </authorList>
    </citation>
    <scope>NUCLEOTIDE SEQUENCE [LARGE SCALE GENOMIC DNA]</scope>
    <source>
        <strain evidence="3 5">LMG 27941</strain>
    </source>
</reference>
<evidence type="ECO:0000256" key="1">
    <source>
        <dbReference type="ARBA" id="ARBA00009981"/>
    </source>
</evidence>
<dbReference type="Proteomes" id="UP001209279">
    <property type="component" value="Chromosome"/>
</dbReference>
<sequence>MGTMERYTKVGMQELDQRLAKIVEAARKQPVSVYRYGAPWVWIVSQDDWQGALREVASCVPPGHSLALLKPRIEALLDAHQPALALLAEQQGMIIAPRTLMHVLLLQLLYSVPSEKQLYEQLNYNLLFRWFTGLELKSRVWNFSLFSHDLGVLLGSAMAVSLLQRMVDEVLGASLQAMPEFSLNLALLHSWLARHQGQPATSDNH</sequence>
<name>A0A1H9UDC8_9PSED</name>
<dbReference type="EMBL" id="CP083803">
    <property type="protein sequence ID" value="UXZ43477.1"/>
    <property type="molecule type" value="Genomic_DNA"/>
</dbReference>
<dbReference type="InterPro" id="IPR036165">
    <property type="entry name" value="YefM-like_sf"/>
</dbReference>
<evidence type="ECO:0000313" key="3">
    <source>
        <dbReference type="EMBL" id="SES07073.1"/>
    </source>
</evidence>
<gene>
    <name evidence="4" type="ORF">K7K07_15470</name>
    <name evidence="3" type="ORF">SAMN05216230_12028</name>
</gene>
<dbReference type="AlphaFoldDB" id="A0A1H9UDC8"/>
<dbReference type="RefSeq" id="WP_177182957.1">
    <property type="nucleotide sequence ID" value="NZ_CATKPM010000009.1"/>
</dbReference>
<dbReference type="InterPro" id="IPR008490">
    <property type="entry name" value="Transposase_InsH_N"/>
</dbReference>
<evidence type="ECO:0000259" key="2">
    <source>
        <dbReference type="Pfam" id="PF05598"/>
    </source>
</evidence>
<feature type="domain" description="Transposase InsH N-terminal" evidence="2">
    <location>
        <begin position="59"/>
        <end position="148"/>
    </location>
</feature>
<comment type="similarity">
    <text evidence="1">Belongs to the phD/YefM antitoxin family.</text>
</comment>
<accession>A0A1H9UDC8</accession>
<dbReference type="GeneID" id="93678155"/>
<evidence type="ECO:0000313" key="5">
    <source>
        <dbReference type="Proteomes" id="UP000199221"/>
    </source>
</evidence>
<reference evidence="4" key="2">
    <citation type="submission" date="2021-08" db="EMBL/GenBank/DDBJ databases">
        <authorList>
            <person name="Yaryura P.M."/>
            <person name="Bianco M.I."/>
            <person name="Morais C."/>
            <person name="Setubal J.C."/>
        </authorList>
    </citation>
    <scope>NUCLEOTIDE SEQUENCE</scope>
    <source>
        <strain evidence="4">AP1</strain>
    </source>
</reference>
<dbReference type="SUPFAM" id="SSF143120">
    <property type="entry name" value="YefM-like"/>
    <property type="match status" value="1"/>
</dbReference>
<dbReference type="Proteomes" id="UP000199221">
    <property type="component" value="Unassembled WGS sequence"/>
</dbReference>
<dbReference type="EMBL" id="FOEQ01000020">
    <property type="protein sequence ID" value="SES07073.1"/>
    <property type="molecule type" value="Genomic_DNA"/>
</dbReference>
<organism evidence="3 5">
    <name type="scientific">Pseudomonas soli</name>
    <dbReference type="NCBI Taxonomy" id="1306993"/>
    <lineage>
        <taxon>Bacteria</taxon>
        <taxon>Pseudomonadati</taxon>
        <taxon>Pseudomonadota</taxon>
        <taxon>Gammaproteobacteria</taxon>
        <taxon>Pseudomonadales</taxon>
        <taxon>Pseudomonadaceae</taxon>
        <taxon>Pseudomonas</taxon>
    </lineage>
</organism>
<proteinExistence type="inferred from homology"/>
<evidence type="ECO:0000313" key="4">
    <source>
        <dbReference type="EMBL" id="UXZ43477.1"/>
    </source>
</evidence>
<protein>
    <submittedName>
        <fullName evidence="3">Transposase</fullName>
    </submittedName>
</protein>